<evidence type="ECO:0000256" key="1">
    <source>
        <dbReference type="ARBA" id="ARBA00022729"/>
    </source>
</evidence>
<dbReference type="PANTHER" id="PTHR31181:SF67">
    <property type="entry name" value="PROLAMIN-LIKE PROTEIN (DUF1278)"/>
    <property type="match status" value="1"/>
</dbReference>
<dbReference type="Proteomes" id="UP000077755">
    <property type="component" value="Chromosome 5"/>
</dbReference>
<protein>
    <recommendedName>
        <fullName evidence="3">Prolamin-like domain-containing protein</fullName>
    </recommendedName>
</protein>
<dbReference type="Pfam" id="PF05617">
    <property type="entry name" value="Prolamin_like"/>
    <property type="match status" value="1"/>
</dbReference>
<organism evidence="4 5">
    <name type="scientific">Daucus carota subsp. sativus</name>
    <name type="common">Carrot</name>
    <dbReference type="NCBI Taxonomy" id="79200"/>
    <lineage>
        <taxon>Eukaryota</taxon>
        <taxon>Viridiplantae</taxon>
        <taxon>Streptophyta</taxon>
        <taxon>Embryophyta</taxon>
        <taxon>Tracheophyta</taxon>
        <taxon>Spermatophyta</taxon>
        <taxon>Magnoliopsida</taxon>
        <taxon>eudicotyledons</taxon>
        <taxon>Gunneridae</taxon>
        <taxon>Pentapetalae</taxon>
        <taxon>asterids</taxon>
        <taxon>campanulids</taxon>
        <taxon>Apiales</taxon>
        <taxon>Apiaceae</taxon>
        <taxon>Apioideae</taxon>
        <taxon>Scandiceae</taxon>
        <taxon>Daucinae</taxon>
        <taxon>Daucus</taxon>
        <taxon>Daucus sect. Daucus</taxon>
    </lineage>
</organism>
<dbReference type="GO" id="GO:0031982">
    <property type="term" value="C:vesicle"/>
    <property type="evidence" value="ECO:0007669"/>
    <property type="project" value="TreeGrafter"/>
</dbReference>
<reference evidence="4" key="2">
    <citation type="submission" date="2022-03" db="EMBL/GenBank/DDBJ databases">
        <title>Draft title - Genomic analysis of global carrot germplasm unveils the trajectory of domestication and the origin of high carotenoid orange carrot.</title>
        <authorList>
            <person name="Iorizzo M."/>
            <person name="Ellison S."/>
            <person name="Senalik D."/>
            <person name="Macko-Podgorni A."/>
            <person name="Grzebelus D."/>
            <person name="Bostan H."/>
            <person name="Rolling W."/>
            <person name="Curaba J."/>
            <person name="Simon P."/>
        </authorList>
    </citation>
    <scope>NUCLEOTIDE SEQUENCE</scope>
    <source>
        <tissue evidence="4">Leaf</tissue>
    </source>
</reference>
<proteinExistence type="predicted"/>
<reference evidence="4" key="1">
    <citation type="journal article" date="2016" name="Nat. Genet.">
        <title>A high-quality carrot genome assembly provides new insights into carotenoid accumulation and asterid genome evolution.</title>
        <authorList>
            <person name="Iorizzo M."/>
            <person name="Ellison S."/>
            <person name="Senalik D."/>
            <person name="Zeng P."/>
            <person name="Satapoomin P."/>
            <person name="Huang J."/>
            <person name="Bowman M."/>
            <person name="Iovene M."/>
            <person name="Sanseverino W."/>
            <person name="Cavagnaro P."/>
            <person name="Yildiz M."/>
            <person name="Macko-Podgorni A."/>
            <person name="Moranska E."/>
            <person name="Grzebelus E."/>
            <person name="Grzebelus D."/>
            <person name="Ashrafi H."/>
            <person name="Zheng Z."/>
            <person name="Cheng S."/>
            <person name="Spooner D."/>
            <person name="Van Deynze A."/>
            <person name="Simon P."/>
        </authorList>
    </citation>
    <scope>NUCLEOTIDE SEQUENCE</scope>
    <source>
        <tissue evidence="4">Leaf</tissue>
    </source>
</reference>
<evidence type="ECO:0000313" key="4">
    <source>
        <dbReference type="EMBL" id="WOH00992.1"/>
    </source>
</evidence>
<feature type="domain" description="Prolamin-like" evidence="3">
    <location>
        <begin position="31"/>
        <end position="93"/>
    </location>
</feature>
<dbReference type="GO" id="GO:2000008">
    <property type="term" value="P:regulation of protein localization to cell surface"/>
    <property type="evidence" value="ECO:0007669"/>
    <property type="project" value="TreeGrafter"/>
</dbReference>
<evidence type="ECO:0000313" key="5">
    <source>
        <dbReference type="Proteomes" id="UP000077755"/>
    </source>
</evidence>
<dbReference type="GO" id="GO:0009567">
    <property type="term" value="P:double fertilization forming a zygote and endosperm"/>
    <property type="evidence" value="ECO:0007669"/>
    <property type="project" value="TreeGrafter"/>
</dbReference>
<keyword evidence="1 2" id="KW-0732">Signal</keyword>
<dbReference type="EMBL" id="CP093347">
    <property type="protein sequence ID" value="WOH00992.1"/>
    <property type="molecule type" value="Genomic_DNA"/>
</dbReference>
<dbReference type="GO" id="GO:0005576">
    <property type="term" value="C:extracellular region"/>
    <property type="evidence" value="ECO:0007669"/>
    <property type="project" value="TreeGrafter"/>
</dbReference>
<gene>
    <name evidence="4" type="ORF">DCAR_0520370</name>
</gene>
<dbReference type="AlphaFoldDB" id="A0AAF0X5T1"/>
<feature type="signal peptide" evidence="2">
    <location>
        <begin position="1"/>
        <end position="21"/>
    </location>
</feature>
<keyword evidence="5" id="KW-1185">Reference proteome</keyword>
<sequence length="129" mass="14457">MLYASILILVYVLMISPRGHGQGGILEGYICLQTLEEVPGCFQDLIHSVINLELRILGPACCKAVLDIDRDCWRQFFPPLHDLTIPVSLRTYCNITSNSLLYPQQEVTLPLPPPPDTYTINTALPPNQH</sequence>
<dbReference type="PANTHER" id="PTHR31181">
    <property type="entry name" value="EGG CELL-SECRETED PROTEIN 1.4"/>
    <property type="match status" value="1"/>
</dbReference>
<evidence type="ECO:0000259" key="3">
    <source>
        <dbReference type="Pfam" id="PF05617"/>
    </source>
</evidence>
<dbReference type="InterPro" id="IPR008502">
    <property type="entry name" value="Prolamin-like"/>
</dbReference>
<dbReference type="GO" id="GO:0080155">
    <property type="term" value="P:regulation of double fertilization forming a zygote and endosperm"/>
    <property type="evidence" value="ECO:0007669"/>
    <property type="project" value="TreeGrafter"/>
</dbReference>
<name>A0AAF0X5T1_DAUCS</name>
<feature type="chain" id="PRO_5042112766" description="Prolamin-like domain-containing protein" evidence="2">
    <location>
        <begin position="22"/>
        <end position="129"/>
    </location>
</feature>
<evidence type="ECO:0000256" key="2">
    <source>
        <dbReference type="SAM" id="SignalP"/>
    </source>
</evidence>
<accession>A0AAF0X5T1</accession>